<dbReference type="PANTHER" id="PTHR30372">
    <property type="entry name" value="LIPID-A-DISACCHARIDE SYNTHASE"/>
    <property type="match status" value="1"/>
</dbReference>
<sequence>MSKNRHLTIMVCAVEPSADDLGASLMKALKAKHNEIDFVGSGGPSMIGEGLKSLFPIEPFSVIGPIDALRALPAAVSASRILANNAAKSHADACILIDSWAFAHLAAKTIRKQSPTTKLIKYVAPQVWASRPNRAKTASELFDAMLCLFEFEPEYFEKYGLSSTWVGHSGFQDMRNRPGEGVAFRSKYGISNQTPLLAVLPGSRKSEVQRLQEPFRQSLQLISQRFPNMRTVIVAAPNVAQMLEPMGETWPGTPIIVEKAERHDAFAAANAALAASGTVVTELAIQSTPTVVAYRVGRLTATWARRVITTKYASLINIAAQREVVPEFIQENCEPQKIAAAVINLLSDGNARAAQIGAFPALVTALTGSGDNTQSIAANAVLDEIWPK</sequence>
<comment type="function">
    <text evidence="1">Condensation of UDP-2,3-diacylglucosamine and 2,3-diacylglucosamine-1-phosphate to form lipid A disaccharide, a precursor of lipid A, a phosphorylated glycolipid that anchors the lipopolysaccharide to the outer membrane of the cell.</text>
</comment>
<evidence type="ECO:0000256" key="6">
    <source>
        <dbReference type="ARBA" id="ARBA00022556"/>
    </source>
</evidence>
<keyword evidence="7 12" id="KW-0328">Glycosyltransferase</keyword>
<evidence type="ECO:0000256" key="8">
    <source>
        <dbReference type="ARBA" id="ARBA00022679"/>
    </source>
</evidence>
<keyword evidence="9" id="KW-0443">Lipid metabolism</keyword>
<dbReference type="RefSeq" id="WP_369314142.1">
    <property type="nucleotide sequence ID" value="NZ_JBEHZE010000001.1"/>
</dbReference>
<dbReference type="EMBL" id="JBEHZE010000001">
    <property type="protein sequence ID" value="MEX6634152.1"/>
    <property type="molecule type" value="Genomic_DNA"/>
</dbReference>
<proteinExistence type="inferred from homology"/>
<accession>A0ABV3Z7H1</accession>
<gene>
    <name evidence="12" type="primary">lpxB</name>
    <name evidence="12" type="ORF">ABFZ84_11415</name>
</gene>
<organism evidence="12 13">
    <name type="scientific">Hyphococcus lacteus</name>
    <dbReference type="NCBI Taxonomy" id="3143536"/>
    <lineage>
        <taxon>Bacteria</taxon>
        <taxon>Pseudomonadati</taxon>
        <taxon>Pseudomonadota</taxon>
        <taxon>Alphaproteobacteria</taxon>
        <taxon>Parvularculales</taxon>
        <taxon>Parvularculaceae</taxon>
        <taxon>Hyphococcus</taxon>
    </lineage>
</organism>
<evidence type="ECO:0000256" key="9">
    <source>
        <dbReference type="ARBA" id="ARBA00023098"/>
    </source>
</evidence>
<dbReference type="PANTHER" id="PTHR30372:SF4">
    <property type="entry name" value="LIPID-A-DISACCHARIDE SYNTHASE, MITOCHONDRIAL-RELATED"/>
    <property type="match status" value="1"/>
</dbReference>
<comment type="catalytic activity">
    <reaction evidence="10">
        <text>a lipid X + a UDP-2-N,3-O-bis[(3R)-3-hydroxyacyl]-alpha-D-glucosamine = a lipid A disaccharide + UDP + H(+)</text>
        <dbReference type="Rhea" id="RHEA:67828"/>
        <dbReference type="ChEBI" id="CHEBI:15378"/>
        <dbReference type="ChEBI" id="CHEBI:58223"/>
        <dbReference type="ChEBI" id="CHEBI:137748"/>
        <dbReference type="ChEBI" id="CHEBI:176338"/>
        <dbReference type="ChEBI" id="CHEBI:176343"/>
        <dbReference type="EC" id="2.4.1.182"/>
    </reaction>
</comment>
<evidence type="ECO:0000256" key="3">
    <source>
        <dbReference type="ARBA" id="ARBA00012687"/>
    </source>
</evidence>
<reference evidence="12 13" key="1">
    <citation type="submission" date="2024-05" db="EMBL/GenBank/DDBJ databases">
        <title>Three bacterial strains, DH-69, EH-24, and ECK-19 isolated from coastal sediments.</title>
        <authorList>
            <person name="Ye Y.-Q."/>
            <person name="Du Z.-J."/>
        </authorList>
    </citation>
    <scope>NUCLEOTIDE SEQUENCE [LARGE SCALE GENOMIC DNA]</scope>
    <source>
        <strain evidence="12 13">ECK-19</strain>
    </source>
</reference>
<dbReference type="SUPFAM" id="SSF53756">
    <property type="entry name" value="UDP-Glycosyltransferase/glycogen phosphorylase"/>
    <property type="match status" value="1"/>
</dbReference>
<name>A0ABV3Z7H1_9PROT</name>
<dbReference type="InterPro" id="IPR003835">
    <property type="entry name" value="Glyco_trans_19"/>
</dbReference>
<evidence type="ECO:0000256" key="7">
    <source>
        <dbReference type="ARBA" id="ARBA00022676"/>
    </source>
</evidence>
<evidence type="ECO:0000313" key="12">
    <source>
        <dbReference type="EMBL" id="MEX6634152.1"/>
    </source>
</evidence>
<dbReference type="GO" id="GO:0008915">
    <property type="term" value="F:lipid-A-disaccharide synthase activity"/>
    <property type="evidence" value="ECO:0007669"/>
    <property type="project" value="UniProtKB-EC"/>
</dbReference>
<evidence type="ECO:0000313" key="13">
    <source>
        <dbReference type="Proteomes" id="UP001560685"/>
    </source>
</evidence>
<comment type="caution">
    <text evidence="12">The sequence shown here is derived from an EMBL/GenBank/DDBJ whole genome shotgun (WGS) entry which is preliminary data.</text>
</comment>
<dbReference type="Proteomes" id="UP001560685">
    <property type="component" value="Unassembled WGS sequence"/>
</dbReference>
<evidence type="ECO:0000256" key="2">
    <source>
        <dbReference type="ARBA" id="ARBA00007868"/>
    </source>
</evidence>
<evidence type="ECO:0000256" key="10">
    <source>
        <dbReference type="ARBA" id="ARBA00048975"/>
    </source>
</evidence>
<dbReference type="Pfam" id="PF02684">
    <property type="entry name" value="LpxB"/>
    <property type="match status" value="1"/>
</dbReference>
<keyword evidence="13" id="KW-1185">Reference proteome</keyword>
<comment type="similarity">
    <text evidence="2">Belongs to the LpxB family.</text>
</comment>
<evidence type="ECO:0000256" key="4">
    <source>
        <dbReference type="ARBA" id="ARBA00020902"/>
    </source>
</evidence>
<dbReference type="NCBIfam" id="TIGR00215">
    <property type="entry name" value="lpxB"/>
    <property type="match status" value="1"/>
</dbReference>
<dbReference type="EC" id="2.4.1.182" evidence="3 11"/>
<keyword evidence="6" id="KW-0441">Lipid A biosynthesis</keyword>
<keyword evidence="5" id="KW-0444">Lipid biosynthesis</keyword>
<protein>
    <recommendedName>
        <fullName evidence="4 11">Lipid-A-disaccharide synthase</fullName>
        <ecNumber evidence="3 11">2.4.1.182</ecNumber>
    </recommendedName>
</protein>
<keyword evidence="8 12" id="KW-0808">Transferase</keyword>
<evidence type="ECO:0000256" key="5">
    <source>
        <dbReference type="ARBA" id="ARBA00022516"/>
    </source>
</evidence>
<evidence type="ECO:0000256" key="11">
    <source>
        <dbReference type="NCBIfam" id="TIGR00215"/>
    </source>
</evidence>
<evidence type="ECO:0000256" key="1">
    <source>
        <dbReference type="ARBA" id="ARBA00002056"/>
    </source>
</evidence>